<dbReference type="AlphaFoldDB" id="A0A1I1B0K6"/>
<evidence type="ECO:0000256" key="3">
    <source>
        <dbReference type="ARBA" id="ARBA00023163"/>
    </source>
</evidence>
<evidence type="ECO:0000313" key="6">
    <source>
        <dbReference type="Proteomes" id="UP000243799"/>
    </source>
</evidence>
<dbReference type="SMART" id="SM00347">
    <property type="entry name" value="HTH_MARR"/>
    <property type="match status" value="1"/>
</dbReference>
<dbReference type="RefSeq" id="WP_091674613.1">
    <property type="nucleotide sequence ID" value="NZ_FOKG01000011.1"/>
</dbReference>
<dbReference type="SUPFAM" id="SSF46785">
    <property type="entry name" value="Winged helix' DNA-binding domain"/>
    <property type="match status" value="1"/>
</dbReference>
<keyword evidence="2 5" id="KW-0238">DNA-binding</keyword>
<reference evidence="6" key="1">
    <citation type="submission" date="2016-10" db="EMBL/GenBank/DDBJ databases">
        <authorList>
            <person name="Varghese N."/>
            <person name="Submissions S."/>
        </authorList>
    </citation>
    <scope>NUCLEOTIDE SEQUENCE [LARGE SCALE GENOMIC DNA]</scope>
    <source>
        <strain evidence="6">CGMCC 4.3568</strain>
    </source>
</reference>
<name>A0A1I1B0K6_9PSEU</name>
<dbReference type="Pfam" id="PF12802">
    <property type="entry name" value="MarR_2"/>
    <property type="match status" value="1"/>
</dbReference>
<keyword evidence="6" id="KW-1185">Reference proteome</keyword>
<dbReference type="InterPro" id="IPR000835">
    <property type="entry name" value="HTH_MarR-typ"/>
</dbReference>
<dbReference type="InterPro" id="IPR036390">
    <property type="entry name" value="WH_DNA-bd_sf"/>
</dbReference>
<evidence type="ECO:0000256" key="2">
    <source>
        <dbReference type="ARBA" id="ARBA00023125"/>
    </source>
</evidence>
<dbReference type="OrthoDB" id="4629660at2"/>
<evidence type="ECO:0000259" key="4">
    <source>
        <dbReference type="PROSITE" id="PS50995"/>
    </source>
</evidence>
<keyword evidence="3" id="KW-0804">Transcription</keyword>
<sequence>MDVRDTGAGVGLSSRLVRAARTVTARVEQVLRPEGVTFDQWLVLDALAAAGGLTMSELTARTMATGPTLTRVVDRLVTAAAAYREVDLADRRKVRVYLSSRGLAEHARLAPKVTEVEVAVLGRVSRPGPLLTALDGIGD</sequence>
<dbReference type="PANTHER" id="PTHR33164">
    <property type="entry name" value="TRANSCRIPTIONAL REGULATOR, MARR FAMILY"/>
    <property type="match status" value="1"/>
</dbReference>
<dbReference type="GO" id="GO:0003677">
    <property type="term" value="F:DNA binding"/>
    <property type="evidence" value="ECO:0007669"/>
    <property type="project" value="UniProtKB-KW"/>
</dbReference>
<dbReference type="PANTHER" id="PTHR33164:SF64">
    <property type="entry name" value="TRANSCRIPTIONAL REGULATOR SLYA"/>
    <property type="match status" value="1"/>
</dbReference>
<feature type="domain" description="HTH marR-type" evidence="4">
    <location>
        <begin position="9"/>
        <end position="139"/>
    </location>
</feature>
<dbReference type="InterPro" id="IPR036388">
    <property type="entry name" value="WH-like_DNA-bd_sf"/>
</dbReference>
<organism evidence="5 6">
    <name type="scientific">Amycolatopsis marina</name>
    <dbReference type="NCBI Taxonomy" id="490629"/>
    <lineage>
        <taxon>Bacteria</taxon>
        <taxon>Bacillati</taxon>
        <taxon>Actinomycetota</taxon>
        <taxon>Actinomycetes</taxon>
        <taxon>Pseudonocardiales</taxon>
        <taxon>Pseudonocardiaceae</taxon>
        <taxon>Amycolatopsis</taxon>
    </lineage>
</organism>
<evidence type="ECO:0000256" key="1">
    <source>
        <dbReference type="ARBA" id="ARBA00023015"/>
    </source>
</evidence>
<proteinExistence type="predicted"/>
<dbReference type="Gene3D" id="1.10.10.10">
    <property type="entry name" value="Winged helix-like DNA-binding domain superfamily/Winged helix DNA-binding domain"/>
    <property type="match status" value="1"/>
</dbReference>
<keyword evidence="1" id="KW-0805">Transcription regulation</keyword>
<dbReference type="InterPro" id="IPR039422">
    <property type="entry name" value="MarR/SlyA-like"/>
</dbReference>
<dbReference type="PROSITE" id="PS50995">
    <property type="entry name" value="HTH_MARR_2"/>
    <property type="match status" value="1"/>
</dbReference>
<dbReference type="Proteomes" id="UP000243799">
    <property type="component" value="Unassembled WGS sequence"/>
</dbReference>
<dbReference type="EMBL" id="FOKG01000011">
    <property type="protein sequence ID" value="SFB43811.1"/>
    <property type="molecule type" value="Genomic_DNA"/>
</dbReference>
<accession>A0A1I1B0K6</accession>
<dbReference type="GO" id="GO:0006950">
    <property type="term" value="P:response to stress"/>
    <property type="evidence" value="ECO:0007669"/>
    <property type="project" value="TreeGrafter"/>
</dbReference>
<dbReference type="STRING" id="490629.SAMN05216266_111135"/>
<dbReference type="GO" id="GO:0003700">
    <property type="term" value="F:DNA-binding transcription factor activity"/>
    <property type="evidence" value="ECO:0007669"/>
    <property type="project" value="InterPro"/>
</dbReference>
<protein>
    <submittedName>
        <fullName evidence="5">DNA-binding transcriptional regulator, MarR family</fullName>
    </submittedName>
</protein>
<evidence type="ECO:0000313" key="5">
    <source>
        <dbReference type="EMBL" id="SFB43811.1"/>
    </source>
</evidence>
<gene>
    <name evidence="5" type="ORF">SAMN05216266_111135</name>
</gene>